<evidence type="ECO:0000256" key="6">
    <source>
        <dbReference type="SAM" id="MobiDB-lite"/>
    </source>
</evidence>
<evidence type="ECO:0000256" key="3">
    <source>
        <dbReference type="ARBA" id="ARBA00022692"/>
    </source>
</evidence>
<feature type="region of interest" description="Disordered" evidence="6">
    <location>
        <begin position="1"/>
        <end position="41"/>
    </location>
</feature>
<dbReference type="GO" id="GO:0016020">
    <property type="term" value="C:membrane"/>
    <property type="evidence" value="ECO:0007669"/>
    <property type="project" value="UniProtKB-SubCell"/>
</dbReference>
<dbReference type="InterPro" id="IPR036837">
    <property type="entry name" value="Cation_efflux_CTD_sf"/>
</dbReference>
<dbReference type="Gene3D" id="1.20.1510.10">
    <property type="entry name" value="Cation efflux protein transmembrane domain"/>
    <property type="match status" value="1"/>
</dbReference>
<organism evidence="9 10">
    <name type="scientific">Babjeviella inositovora NRRL Y-12698</name>
    <dbReference type="NCBI Taxonomy" id="984486"/>
    <lineage>
        <taxon>Eukaryota</taxon>
        <taxon>Fungi</taxon>
        <taxon>Dikarya</taxon>
        <taxon>Ascomycota</taxon>
        <taxon>Saccharomycotina</taxon>
        <taxon>Pichiomycetes</taxon>
        <taxon>Serinales incertae sedis</taxon>
        <taxon>Babjeviella</taxon>
    </lineage>
</organism>
<dbReference type="SUPFAM" id="SSF161111">
    <property type="entry name" value="Cation efflux protein transmembrane domain-like"/>
    <property type="match status" value="1"/>
</dbReference>
<dbReference type="SUPFAM" id="SSF160240">
    <property type="entry name" value="Cation efflux protein cytoplasmic domain-like"/>
    <property type="match status" value="1"/>
</dbReference>
<dbReference type="GO" id="GO:0030003">
    <property type="term" value="P:intracellular monoatomic cation homeostasis"/>
    <property type="evidence" value="ECO:0007669"/>
    <property type="project" value="UniProtKB-ARBA"/>
</dbReference>
<evidence type="ECO:0000256" key="1">
    <source>
        <dbReference type="ARBA" id="ARBA00004141"/>
    </source>
</evidence>
<dbReference type="InterPro" id="IPR058533">
    <property type="entry name" value="Cation_efflux_TM"/>
</dbReference>
<dbReference type="GO" id="GO:0008324">
    <property type="term" value="F:monoatomic cation transmembrane transporter activity"/>
    <property type="evidence" value="ECO:0007669"/>
    <property type="project" value="InterPro"/>
</dbReference>
<feature type="transmembrane region" description="Helical" evidence="7">
    <location>
        <begin position="236"/>
        <end position="261"/>
    </location>
</feature>
<dbReference type="PANTHER" id="PTHR43840">
    <property type="entry name" value="MITOCHONDRIAL METAL TRANSPORTER 1-RELATED"/>
    <property type="match status" value="1"/>
</dbReference>
<sequence length="528" mass="58004">MSNRSIPDTTERSGRSRPNTVPSAEDPLSANPESRYRPVTARTTILRASSRVRSASVTRSASVERPELHRIGSVAGGGRTRSSLGGDAPAGFAFLGSNYERIENLQDMRPRDLVGEYKRVSWNDFAVSQRELKACKNKLVREFYDDQNELIERYEEIDALLDSGITLTMLHNYGSDIDTPTMVREASSSVVDDVGDRQTSGLYQYDTILSRAGAPGNIDIEGGTLLGYNKENDDSVVAYAIMVNFVVNFALLLGKVAVAVMTSSISIIASLVDSLLDFLSTLIIFVSNKLSTKRDWKTKHLYPVGRSRLEPLGVLVFSIIIIISFLQVGNLALGRLLHDKDHVAVEVGLFSSVIMGLTIVVKLGCWVWCRSVKSSSVQALAQDAMTDIVFNTVSILMPTIGHFFGIWWMDAAGALVLCMYVIVSWAQTAFGHIDNLTGAAADKADQQVILYLCLRFATSIKQITAINIYHVGDGLNVEVDLVLDPNSNLKDAHDIGEALQYAIETLPMVERAFVHLDYRTGNYVGHLA</sequence>
<evidence type="ECO:0000256" key="5">
    <source>
        <dbReference type="ARBA" id="ARBA00023136"/>
    </source>
</evidence>
<feature type="transmembrane region" description="Helical" evidence="7">
    <location>
        <begin position="267"/>
        <end position="288"/>
    </location>
</feature>
<dbReference type="GeneID" id="30145282"/>
<reference evidence="10" key="1">
    <citation type="submission" date="2016-05" db="EMBL/GenBank/DDBJ databases">
        <title>Comparative genomics of biotechnologically important yeasts.</title>
        <authorList>
            <consortium name="DOE Joint Genome Institute"/>
            <person name="Riley R."/>
            <person name="Haridas S."/>
            <person name="Wolfe K.H."/>
            <person name="Lopes M.R."/>
            <person name="Hittinger C.T."/>
            <person name="Goker M."/>
            <person name="Salamov A."/>
            <person name="Wisecaver J."/>
            <person name="Long T.M."/>
            <person name="Aerts A.L."/>
            <person name="Barry K."/>
            <person name="Choi C."/>
            <person name="Clum A."/>
            <person name="Coughlan A.Y."/>
            <person name="Deshpande S."/>
            <person name="Douglass A.P."/>
            <person name="Hanson S.J."/>
            <person name="Klenk H.-P."/>
            <person name="Labutti K."/>
            <person name="Lapidus A."/>
            <person name="Lindquist E."/>
            <person name="Lipzen A."/>
            <person name="Meier-Kolthoff J.P."/>
            <person name="Ohm R.A."/>
            <person name="Otillar R.P."/>
            <person name="Pangilinan J."/>
            <person name="Peng Y."/>
            <person name="Rokas A."/>
            <person name="Rosa C.A."/>
            <person name="Scheuner C."/>
            <person name="Sibirny A.A."/>
            <person name="Slot J.C."/>
            <person name="Stielow J.B."/>
            <person name="Sun H."/>
            <person name="Kurtzman C.P."/>
            <person name="Blackwell M."/>
            <person name="Grigoriev I.V."/>
            <person name="Jeffries T.W."/>
        </authorList>
    </citation>
    <scope>NUCLEOTIDE SEQUENCE [LARGE SCALE GENOMIC DNA]</scope>
    <source>
        <strain evidence="10">NRRL Y-12698</strain>
    </source>
</reference>
<dbReference type="Proteomes" id="UP000094336">
    <property type="component" value="Unassembled WGS sequence"/>
</dbReference>
<feature type="transmembrane region" description="Helical" evidence="7">
    <location>
        <begin position="414"/>
        <end position="433"/>
    </location>
</feature>
<gene>
    <name evidence="9" type="ORF">BABINDRAFT_159038</name>
</gene>
<name>A0A1E3QZD2_9ASCO</name>
<dbReference type="NCBIfam" id="TIGR01297">
    <property type="entry name" value="CDF"/>
    <property type="match status" value="1"/>
</dbReference>
<keyword evidence="4 7" id="KW-1133">Transmembrane helix</keyword>
<keyword evidence="5 7" id="KW-0472">Membrane</keyword>
<evidence type="ECO:0000256" key="2">
    <source>
        <dbReference type="ARBA" id="ARBA00022448"/>
    </source>
</evidence>
<feature type="transmembrane region" description="Helical" evidence="7">
    <location>
        <begin position="388"/>
        <end position="408"/>
    </location>
</feature>
<dbReference type="InterPro" id="IPR027469">
    <property type="entry name" value="Cation_efflux_TMD_sf"/>
</dbReference>
<keyword evidence="10" id="KW-1185">Reference proteome</keyword>
<dbReference type="InterPro" id="IPR002524">
    <property type="entry name" value="Cation_efflux"/>
</dbReference>
<protein>
    <recommendedName>
        <fullName evidence="8">Cation efflux protein transmembrane domain-containing protein</fullName>
    </recommendedName>
</protein>
<keyword evidence="3 7" id="KW-0812">Transmembrane</keyword>
<dbReference type="FunFam" id="1.20.1510.10:FF:000005">
    <property type="entry name" value="Putative Cation diffusion facilitator 1"/>
    <property type="match status" value="1"/>
</dbReference>
<evidence type="ECO:0000259" key="8">
    <source>
        <dbReference type="Pfam" id="PF01545"/>
    </source>
</evidence>
<accession>A0A1E3QZD2</accession>
<proteinExistence type="predicted"/>
<feature type="transmembrane region" description="Helical" evidence="7">
    <location>
        <begin position="348"/>
        <end position="368"/>
    </location>
</feature>
<feature type="domain" description="Cation efflux protein transmembrane" evidence="8">
    <location>
        <begin position="242"/>
        <end position="429"/>
    </location>
</feature>
<comment type="subcellular location">
    <subcellularLocation>
        <location evidence="1">Membrane</location>
        <topology evidence="1">Multi-pass membrane protein</topology>
    </subcellularLocation>
</comment>
<feature type="transmembrane region" description="Helical" evidence="7">
    <location>
        <begin position="309"/>
        <end position="328"/>
    </location>
</feature>
<dbReference type="PANTHER" id="PTHR43840:SF4">
    <property type="entry name" value="CDF DIVALENT METAL CATION TRANSPORTER (EUROFUNG)"/>
    <property type="match status" value="1"/>
</dbReference>
<dbReference type="AlphaFoldDB" id="A0A1E3QZD2"/>
<dbReference type="Pfam" id="PF01545">
    <property type="entry name" value="Cation_efflux"/>
    <property type="match status" value="1"/>
</dbReference>
<evidence type="ECO:0000313" key="9">
    <source>
        <dbReference type="EMBL" id="ODQ82447.1"/>
    </source>
</evidence>
<dbReference type="EMBL" id="KV454426">
    <property type="protein sequence ID" value="ODQ82447.1"/>
    <property type="molecule type" value="Genomic_DNA"/>
</dbReference>
<evidence type="ECO:0000313" key="10">
    <source>
        <dbReference type="Proteomes" id="UP000094336"/>
    </source>
</evidence>
<dbReference type="STRING" id="984486.A0A1E3QZD2"/>
<dbReference type="Gene3D" id="3.30.70.1350">
    <property type="entry name" value="Cation efflux protein, cytoplasmic domain"/>
    <property type="match status" value="1"/>
</dbReference>
<dbReference type="GO" id="GO:0098771">
    <property type="term" value="P:inorganic ion homeostasis"/>
    <property type="evidence" value="ECO:0007669"/>
    <property type="project" value="UniProtKB-ARBA"/>
</dbReference>
<dbReference type="InterPro" id="IPR050291">
    <property type="entry name" value="CDF_Transporter"/>
</dbReference>
<dbReference type="RefSeq" id="XP_018987775.1">
    <property type="nucleotide sequence ID" value="XM_019127429.1"/>
</dbReference>
<keyword evidence="2" id="KW-0813">Transport</keyword>
<dbReference type="OrthoDB" id="78296at2759"/>
<evidence type="ECO:0000256" key="7">
    <source>
        <dbReference type="SAM" id="Phobius"/>
    </source>
</evidence>
<evidence type="ECO:0000256" key="4">
    <source>
        <dbReference type="ARBA" id="ARBA00022989"/>
    </source>
</evidence>